<organism evidence="4 5">
    <name type="scientific">Novosphingobium aerophilum</name>
    <dbReference type="NCBI Taxonomy" id="2839843"/>
    <lineage>
        <taxon>Bacteria</taxon>
        <taxon>Pseudomonadati</taxon>
        <taxon>Pseudomonadota</taxon>
        <taxon>Alphaproteobacteria</taxon>
        <taxon>Sphingomonadales</taxon>
        <taxon>Sphingomonadaceae</taxon>
        <taxon>Novosphingobium</taxon>
    </lineage>
</organism>
<keyword evidence="5" id="KW-1185">Reference proteome</keyword>
<keyword evidence="2" id="KW-1134">Transmembrane beta strand</keyword>
<keyword evidence="2" id="KW-0449">Lipoprotein</keyword>
<sequence>MRSSSHRRDPTRAVAIRSLAIGLAAAFPAACAPALHAPQPQLALPSTLETDENAPTRDGFDLVRWWDAFGDPQLAQLAGTALERSTTIRIALARLEQARATRALSRAGTLPSGSLTGAATESGSERAWGRGLTAPDNDSYAANFAPSWELDLFGRLSAIRQRADIDRAAASYDFYGVRLALIADVATALYQARATSIDLEIACSARDLTAALARNADVAVARGLSSGQDQARLHADAASSAAEVLRLEGELHAARRSLLILVGTPDARTDSIVIEPRLLMPPDLPAVTPGIVLTRRPDVLSAELAVRSAVLGAKIDRLALFPRFGIQGGAGLTATGGPAAGATGLWSLAANLTLPVLDRPRLMAQFRLSEARGSEAAVRYEKAVQTAYGEAENALVRLRAGRTRSTQLETAEEQAHRAYDIAARSYRSGLTDLTTLLQTQRTWLQARSSANQGRLAVLTGAVAAIRALGGGWSAEPQQPSSTPKSDGTQP</sequence>
<dbReference type="PANTHER" id="PTHR30203:SF29">
    <property type="entry name" value="PROTEIN CYAE"/>
    <property type="match status" value="1"/>
</dbReference>
<evidence type="ECO:0000313" key="5">
    <source>
        <dbReference type="Proteomes" id="UP000520156"/>
    </source>
</evidence>
<evidence type="ECO:0000256" key="1">
    <source>
        <dbReference type="ARBA" id="ARBA00007613"/>
    </source>
</evidence>
<evidence type="ECO:0000256" key="3">
    <source>
        <dbReference type="SAM" id="MobiDB-lite"/>
    </source>
</evidence>
<dbReference type="Proteomes" id="UP000520156">
    <property type="component" value="Unassembled WGS sequence"/>
</dbReference>
<dbReference type="InterPro" id="IPR003423">
    <property type="entry name" value="OMP_efflux"/>
</dbReference>
<dbReference type="Gene3D" id="2.20.200.10">
    <property type="entry name" value="Outer membrane efflux proteins (OEP)"/>
    <property type="match status" value="1"/>
</dbReference>
<feature type="signal peptide" evidence="2">
    <location>
        <begin position="1"/>
        <end position="37"/>
    </location>
</feature>
<dbReference type="GO" id="GO:0015562">
    <property type="term" value="F:efflux transmembrane transporter activity"/>
    <property type="evidence" value="ECO:0007669"/>
    <property type="project" value="InterPro"/>
</dbReference>
<reference evidence="4 5" key="1">
    <citation type="submission" date="2020-08" db="EMBL/GenBank/DDBJ databases">
        <title>The genome sequence of Novosphingobium flavum 4Y4.</title>
        <authorList>
            <person name="Liu Y."/>
        </authorList>
    </citation>
    <scope>NUCLEOTIDE SEQUENCE [LARGE SCALE GENOMIC DNA]</scope>
    <source>
        <strain evidence="4 5">4Y4</strain>
    </source>
</reference>
<dbReference type="NCBIfam" id="TIGR01845">
    <property type="entry name" value="outer_NodT"/>
    <property type="match status" value="1"/>
</dbReference>
<comment type="caution">
    <text evidence="4">The sequence shown here is derived from an EMBL/GenBank/DDBJ whole genome shotgun (WGS) entry which is preliminary data.</text>
</comment>
<proteinExistence type="inferred from homology"/>
<keyword evidence="2" id="KW-0472">Membrane</keyword>
<dbReference type="AlphaFoldDB" id="A0A7X1F5V1"/>
<dbReference type="Gene3D" id="1.20.1600.10">
    <property type="entry name" value="Outer membrane efflux proteins (OEP)"/>
    <property type="match status" value="1"/>
</dbReference>
<dbReference type="GO" id="GO:0005886">
    <property type="term" value="C:plasma membrane"/>
    <property type="evidence" value="ECO:0007669"/>
    <property type="project" value="UniProtKB-SubCell"/>
</dbReference>
<feature type="compositionally biased region" description="Polar residues" evidence="3">
    <location>
        <begin position="475"/>
        <end position="490"/>
    </location>
</feature>
<dbReference type="SUPFAM" id="SSF56954">
    <property type="entry name" value="Outer membrane efflux proteins (OEP)"/>
    <property type="match status" value="1"/>
</dbReference>
<keyword evidence="2" id="KW-0564">Palmitate</keyword>
<dbReference type="RefSeq" id="WP_185682323.1">
    <property type="nucleotide sequence ID" value="NZ_JACLAU010000003.1"/>
</dbReference>
<gene>
    <name evidence="4" type="ORF">H7F49_04265</name>
</gene>
<feature type="chain" id="PRO_5031608936" evidence="2">
    <location>
        <begin position="38"/>
        <end position="490"/>
    </location>
</feature>
<dbReference type="PANTHER" id="PTHR30203">
    <property type="entry name" value="OUTER MEMBRANE CATION EFFLUX PROTEIN"/>
    <property type="match status" value="1"/>
</dbReference>
<dbReference type="EMBL" id="JACLAU010000003">
    <property type="protein sequence ID" value="MBC2650908.1"/>
    <property type="molecule type" value="Genomic_DNA"/>
</dbReference>
<keyword evidence="2" id="KW-0732">Signal</keyword>
<evidence type="ECO:0000256" key="2">
    <source>
        <dbReference type="RuleBase" id="RU362097"/>
    </source>
</evidence>
<evidence type="ECO:0000313" key="4">
    <source>
        <dbReference type="EMBL" id="MBC2650908.1"/>
    </source>
</evidence>
<name>A0A7X1F5V1_9SPHN</name>
<feature type="region of interest" description="Disordered" evidence="3">
    <location>
        <begin position="471"/>
        <end position="490"/>
    </location>
</feature>
<keyword evidence="2" id="KW-0812">Transmembrane</keyword>
<comment type="similarity">
    <text evidence="1 2">Belongs to the outer membrane factor (OMF) (TC 1.B.17) family.</text>
</comment>
<protein>
    <submittedName>
        <fullName evidence="4">TolC family protein</fullName>
    </submittedName>
</protein>
<comment type="subcellular location">
    <subcellularLocation>
        <location evidence="2">Cell membrane</location>
        <topology evidence="2">Lipid-anchor</topology>
    </subcellularLocation>
</comment>
<dbReference type="InterPro" id="IPR010131">
    <property type="entry name" value="MdtP/NodT-like"/>
</dbReference>
<dbReference type="Pfam" id="PF02321">
    <property type="entry name" value="OEP"/>
    <property type="match status" value="2"/>
</dbReference>
<accession>A0A7X1F5V1</accession>